<evidence type="ECO:0000313" key="2">
    <source>
        <dbReference type="Proteomes" id="UP000215914"/>
    </source>
</evidence>
<keyword evidence="2" id="KW-1185">Reference proteome</keyword>
<name>A0A251VLK5_HELAN</name>
<dbReference type="Proteomes" id="UP000215914">
    <property type="component" value="Chromosome 1"/>
</dbReference>
<organism evidence="1 2">
    <name type="scientific">Helianthus annuus</name>
    <name type="common">Common sunflower</name>
    <dbReference type="NCBI Taxonomy" id="4232"/>
    <lineage>
        <taxon>Eukaryota</taxon>
        <taxon>Viridiplantae</taxon>
        <taxon>Streptophyta</taxon>
        <taxon>Embryophyta</taxon>
        <taxon>Tracheophyta</taxon>
        <taxon>Spermatophyta</taxon>
        <taxon>Magnoliopsida</taxon>
        <taxon>eudicotyledons</taxon>
        <taxon>Gunneridae</taxon>
        <taxon>Pentapetalae</taxon>
        <taxon>asterids</taxon>
        <taxon>campanulids</taxon>
        <taxon>Asterales</taxon>
        <taxon>Asteraceae</taxon>
        <taxon>Asteroideae</taxon>
        <taxon>Heliantheae alliance</taxon>
        <taxon>Heliantheae</taxon>
        <taxon>Helianthus</taxon>
    </lineage>
</organism>
<sequence>MFPLQNWLTSFFKRDFSLFSISISYLLDSFYSSLKKARSSPSTPLVGFMLKRRNYHNNYKRSWACPTSCSGILPLSLVIHWFKLTNIDDEPIRMLQILPN</sequence>
<gene>
    <name evidence="1" type="ORF">HannXRQ_Chr01g0006471</name>
</gene>
<evidence type="ECO:0000313" key="1">
    <source>
        <dbReference type="EMBL" id="OTG36334.1"/>
    </source>
</evidence>
<accession>A0A251VLK5</accession>
<proteinExistence type="predicted"/>
<reference evidence="2" key="1">
    <citation type="journal article" date="2017" name="Nature">
        <title>The sunflower genome provides insights into oil metabolism, flowering and Asterid evolution.</title>
        <authorList>
            <person name="Badouin H."/>
            <person name="Gouzy J."/>
            <person name="Grassa C.J."/>
            <person name="Murat F."/>
            <person name="Staton S.E."/>
            <person name="Cottret L."/>
            <person name="Lelandais-Briere C."/>
            <person name="Owens G.L."/>
            <person name="Carrere S."/>
            <person name="Mayjonade B."/>
            <person name="Legrand L."/>
            <person name="Gill N."/>
            <person name="Kane N.C."/>
            <person name="Bowers J.E."/>
            <person name="Hubner S."/>
            <person name="Bellec A."/>
            <person name="Berard A."/>
            <person name="Berges H."/>
            <person name="Blanchet N."/>
            <person name="Boniface M.C."/>
            <person name="Brunel D."/>
            <person name="Catrice O."/>
            <person name="Chaidir N."/>
            <person name="Claudel C."/>
            <person name="Donnadieu C."/>
            <person name="Faraut T."/>
            <person name="Fievet G."/>
            <person name="Helmstetter N."/>
            <person name="King M."/>
            <person name="Knapp S.J."/>
            <person name="Lai Z."/>
            <person name="Le Paslier M.C."/>
            <person name="Lippi Y."/>
            <person name="Lorenzon L."/>
            <person name="Mandel J.R."/>
            <person name="Marage G."/>
            <person name="Marchand G."/>
            <person name="Marquand E."/>
            <person name="Bret-Mestries E."/>
            <person name="Morien E."/>
            <person name="Nambeesan S."/>
            <person name="Nguyen T."/>
            <person name="Pegot-Espagnet P."/>
            <person name="Pouilly N."/>
            <person name="Raftis F."/>
            <person name="Sallet E."/>
            <person name="Schiex T."/>
            <person name="Thomas J."/>
            <person name="Vandecasteele C."/>
            <person name="Vares D."/>
            <person name="Vear F."/>
            <person name="Vautrin S."/>
            <person name="Crespi M."/>
            <person name="Mangin B."/>
            <person name="Burke J.M."/>
            <person name="Salse J."/>
            <person name="Munos S."/>
            <person name="Vincourt P."/>
            <person name="Rieseberg L.H."/>
            <person name="Langlade N.B."/>
        </authorList>
    </citation>
    <scope>NUCLEOTIDE SEQUENCE [LARGE SCALE GENOMIC DNA]</scope>
    <source>
        <strain evidence="2">cv. SF193</strain>
    </source>
</reference>
<dbReference type="AlphaFoldDB" id="A0A251VLK5"/>
<dbReference type="EMBL" id="CM007890">
    <property type="protein sequence ID" value="OTG36334.1"/>
    <property type="molecule type" value="Genomic_DNA"/>
</dbReference>
<dbReference type="InParanoid" id="A0A251VLK5"/>
<protein>
    <submittedName>
        <fullName evidence="1">Uncharacterized protein</fullName>
    </submittedName>
</protein>